<evidence type="ECO:0000313" key="2">
    <source>
        <dbReference type="EMBL" id="GAQ91868.1"/>
    </source>
</evidence>
<evidence type="ECO:0000313" key="3">
    <source>
        <dbReference type="Proteomes" id="UP000054558"/>
    </source>
</evidence>
<gene>
    <name evidence="2" type="ORF">KFL_008720030</name>
</gene>
<reference evidence="2 3" key="1">
    <citation type="journal article" date="2014" name="Nat. Commun.">
        <title>Klebsormidium flaccidum genome reveals primary factors for plant terrestrial adaptation.</title>
        <authorList>
            <person name="Hori K."/>
            <person name="Maruyama F."/>
            <person name="Fujisawa T."/>
            <person name="Togashi T."/>
            <person name="Yamamoto N."/>
            <person name="Seo M."/>
            <person name="Sato S."/>
            <person name="Yamada T."/>
            <person name="Mori H."/>
            <person name="Tajima N."/>
            <person name="Moriyama T."/>
            <person name="Ikeuchi M."/>
            <person name="Watanabe M."/>
            <person name="Wada H."/>
            <person name="Kobayashi K."/>
            <person name="Saito M."/>
            <person name="Masuda T."/>
            <person name="Sasaki-Sekimoto Y."/>
            <person name="Mashiguchi K."/>
            <person name="Awai K."/>
            <person name="Shimojima M."/>
            <person name="Masuda S."/>
            <person name="Iwai M."/>
            <person name="Nobusawa T."/>
            <person name="Narise T."/>
            <person name="Kondo S."/>
            <person name="Saito H."/>
            <person name="Sato R."/>
            <person name="Murakawa M."/>
            <person name="Ihara Y."/>
            <person name="Oshima-Yamada Y."/>
            <person name="Ohtaka K."/>
            <person name="Satoh M."/>
            <person name="Sonobe K."/>
            <person name="Ishii M."/>
            <person name="Ohtani R."/>
            <person name="Kanamori-Sato M."/>
            <person name="Honoki R."/>
            <person name="Miyazaki D."/>
            <person name="Mochizuki H."/>
            <person name="Umetsu J."/>
            <person name="Higashi K."/>
            <person name="Shibata D."/>
            <person name="Kamiya Y."/>
            <person name="Sato N."/>
            <person name="Nakamura Y."/>
            <person name="Tabata S."/>
            <person name="Ida S."/>
            <person name="Kurokawa K."/>
            <person name="Ohta H."/>
        </authorList>
    </citation>
    <scope>NUCLEOTIDE SEQUENCE [LARGE SCALE GENOMIC DNA]</scope>
    <source>
        <strain evidence="2 3">NIES-2285</strain>
    </source>
</reference>
<protein>
    <submittedName>
        <fullName evidence="2">Uncharacterized protein</fullName>
    </submittedName>
</protein>
<dbReference type="Proteomes" id="UP000054558">
    <property type="component" value="Unassembled WGS sequence"/>
</dbReference>
<proteinExistence type="predicted"/>
<feature type="region of interest" description="Disordered" evidence="1">
    <location>
        <begin position="86"/>
        <end position="137"/>
    </location>
</feature>
<keyword evidence="3" id="KW-1185">Reference proteome</keyword>
<evidence type="ECO:0000256" key="1">
    <source>
        <dbReference type="SAM" id="MobiDB-lite"/>
    </source>
</evidence>
<feature type="compositionally biased region" description="Low complexity" evidence="1">
    <location>
        <begin position="86"/>
        <end position="99"/>
    </location>
</feature>
<sequence length="493" mass="53723">MAGFLTMRDIFVRLADAALASARRLVAEQEKRAVEPARGRDDLAKSTLANLAQAFKQGRAFIRAGGLLAAAIPRVVVAPQPPRVPRPAAATIPAPTQTPVTPPGFKTPKAAPLRSPAVTTGGDPRVQPGLPGSSSPGDGGADLGALYLAQSTDAPTAVGAQAAAVGLAAGATLGGNDSVPVDLTLAVLVQVNAGVFQLVHRPEHRMPFEVLLYLAVKGHANCHEEDYLQFLLDNEMLFDCTLDWSQCDPTREYVRNMFWDEYVEAQERHRQGVPVSSADYHYDMDVEALLELGVLTEVEKGLFFSASRSRTLRIDPARKGRIARQMHEDGSATAVLRHLAKFDVLFACRDPAGGANMWMDRKYYFAHLVPASLLGGGASVSEARTLTADMPSDETRRSWRDGHQAALNLAPRARYTYPPHLLALLELGYLMEEHKGIFERQNVPSQRFVHPLRGQLARECAGAQRQSEDELLQELLNDGVLFDCKGDSKFDLF</sequence>
<organism evidence="2 3">
    <name type="scientific">Klebsormidium nitens</name>
    <name type="common">Green alga</name>
    <name type="synonym">Ulothrix nitens</name>
    <dbReference type="NCBI Taxonomy" id="105231"/>
    <lineage>
        <taxon>Eukaryota</taxon>
        <taxon>Viridiplantae</taxon>
        <taxon>Streptophyta</taxon>
        <taxon>Klebsormidiophyceae</taxon>
        <taxon>Klebsormidiales</taxon>
        <taxon>Klebsormidiaceae</taxon>
        <taxon>Klebsormidium</taxon>
    </lineage>
</organism>
<dbReference type="AlphaFoldDB" id="A0A1Y1IUH2"/>
<dbReference type="EMBL" id="DF237821">
    <property type="protein sequence ID" value="GAQ91868.1"/>
    <property type="molecule type" value="Genomic_DNA"/>
</dbReference>
<accession>A0A1Y1IUH2</accession>
<name>A0A1Y1IUH2_KLENI</name>